<dbReference type="PANTHER" id="PTHR30344">
    <property type="entry name" value="6-PHOSPHOGLUCONOLACTONASE-RELATED"/>
    <property type="match status" value="1"/>
</dbReference>
<keyword evidence="2" id="KW-0313">Glucose metabolism</keyword>
<evidence type="ECO:0000256" key="3">
    <source>
        <dbReference type="SAM" id="SignalP"/>
    </source>
</evidence>
<dbReference type="Gene3D" id="2.130.10.10">
    <property type="entry name" value="YVTN repeat-like/Quinoprotein amine dehydrogenase"/>
    <property type="match status" value="1"/>
</dbReference>
<gene>
    <name evidence="4" type="ORF">E3E15_00430</name>
</gene>
<dbReference type="Pfam" id="PF10282">
    <property type="entry name" value="Lactonase"/>
    <property type="match status" value="1"/>
</dbReference>
<dbReference type="GO" id="GO:0006006">
    <property type="term" value="P:glucose metabolic process"/>
    <property type="evidence" value="ECO:0007669"/>
    <property type="project" value="UniProtKB-KW"/>
</dbReference>
<dbReference type="AlphaFoldDB" id="A0A6M3HRZ8"/>
<reference evidence="4 5" key="1">
    <citation type="submission" date="2019-03" db="EMBL/GenBank/DDBJ databases">
        <title>Complete Genome Sequence of Allofrancisella frigidaquae Strain SYSU 10HL1970 Isolated from Water-Cooling Systems in China.</title>
        <authorList>
            <person name="Ohrman C."/>
            <person name="Uneklint I."/>
            <person name="Sjodin A."/>
        </authorList>
    </citation>
    <scope>NUCLEOTIDE SEQUENCE [LARGE SCALE GENOMIC DNA]</scope>
    <source>
        <strain evidence="4 5">SYSU 10HL1970</strain>
    </source>
</reference>
<dbReference type="KEGG" id="afri:E3E15_00430"/>
<keyword evidence="3" id="KW-0732">Signal</keyword>
<accession>A0A6M3HRZ8</accession>
<dbReference type="RefSeq" id="WP_172106184.1">
    <property type="nucleotide sequence ID" value="NZ_CP038017.1"/>
</dbReference>
<name>A0A6M3HRZ8_9GAMM</name>
<proteinExistence type="inferred from homology"/>
<keyword evidence="5" id="KW-1185">Reference proteome</keyword>
<sequence>MYKKILIALCLCILNCNLFAVNLPFYVGTYNASWGVPNNDGIFYGELYTESKTVSELTLAAEAANPSYILIDGNMIFAVNEIEPGKVTSFEKDGKTLKEVSNISSNGNNAVHITKSGNEIFIANYGDSNGVSSGISIFSNNNGIFTYEDSKIYGQMQARSHAHSIYPITINDKKYVYSTDLGTDLIHVYENNNGILNEIQSLQLQKGAGPRHMTISTKNNKIYVANELDSTISILEINSDNGELSIIKSIPSYAGKLNVERNYPSEIMLTKQDKNLYVTNRGMNDVTLFDVDQDGLLKYNSSYSTHGNWPRDMDISEDEDYMAVANQNSNNVTFFNINDNGELRYLTSVKVNNPVSIKFDGKKLP</sequence>
<comment type="similarity">
    <text evidence="1">Belongs to the cycloisomerase 2 family.</text>
</comment>
<organism evidence="4 5">
    <name type="scientific">Allofrancisella frigidaquae</name>
    <dbReference type="NCBI Taxonomy" id="1085644"/>
    <lineage>
        <taxon>Bacteria</taxon>
        <taxon>Pseudomonadati</taxon>
        <taxon>Pseudomonadota</taxon>
        <taxon>Gammaproteobacteria</taxon>
        <taxon>Thiotrichales</taxon>
        <taxon>Francisellaceae</taxon>
        <taxon>Allofrancisella</taxon>
    </lineage>
</organism>
<evidence type="ECO:0000256" key="1">
    <source>
        <dbReference type="ARBA" id="ARBA00005564"/>
    </source>
</evidence>
<dbReference type="SUPFAM" id="SSF75011">
    <property type="entry name" value="3-carboxy-cis,cis-mucoante lactonizing enzyme"/>
    <property type="match status" value="1"/>
</dbReference>
<dbReference type="InterPro" id="IPR019405">
    <property type="entry name" value="Lactonase_7-beta_prop"/>
</dbReference>
<dbReference type="EMBL" id="CP038017">
    <property type="protein sequence ID" value="QIV93903.1"/>
    <property type="molecule type" value="Genomic_DNA"/>
</dbReference>
<feature type="chain" id="PRO_5026763650" evidence="3">
    <location>
        <begin position="21"/>
        <end position="365"/>
    </location>
</feature>
<feature type="signal peptide" evidence="3">
    <location>
        <begin position="1"/>
        <end position="20"/>
    </location>
</feature>
<dbReference type="Proteomes" id="UP000503320">
    <property type="component" value="Chromosome"/>
</dbReference>
<protein>
    <submittedName>
        <fullName evidence="4">Lactonase family protein</fullName>
    </submittedName>
</protein>
<dbReference type="GO" id="GO:0005829">
    <property type="term" value="C:cytosol"/>
    <property type="evidence" value="ECO:0007669"/>
    <property type="project" value="TreeGrafter"/>
</dbReference>
<dbReference type="GO" id="GO:0017057">
    <property type="term" value="F:6-phosphogluconolactonase activity"/>
    <property type="evidence" value="ECO:0007669"/>
    <property type="project" value="TreeGrafter"/>
</dbReference>
<dbReference type="PANTHER" id="PTHR30344:SF1">
    <property type="entry name" value="6-PHOSPHOGLUCONOLACTONASE"/>
    <property type="match status" value="1"/>
</dbReference>
<dbReference type="InterPro" id="IPR050282">
    <property type="entry name" value="Cycloisomerase_2"/>
</dbReference>
<evidence type="ECO:0000256" key="2">
    <source>
        <dbReference type="ARBA" id="ARBA00022526"/>
    </source>
</evidence>
<evidence type="ECO:0000313" key="4">
    <source>
        <dbReference type="EMBL" id="QIV93903.1"/>
    </source>
</evidence>
<dbReference type="InterPro" id="IPR015943">
    <property type="entry name" value="WD40/YVTN_repeat-like_dom_sf"/>
</dbReference>
<keyword evidence="2" id="KW-0119">Carbohydrate metabolism</keyword>
<evidence type="ECO:0000313" key="5">
    <source>
        <dbReference type="Proteomes" id="UP000503320"/>
    </source>
</evidence>